<dbReference type="InterPro" id="IPR008272">
    <property type="entry name" value="HB-CoA_thioesterase_AS"/>
</dbReference>
<dbReference type="InterPro" id="IPR029069">
    <property type="entry name" value="HotDog_dom_sf"/>
</dbReference>
<dbReference type="Pfam" id="PF13279">
    <property type="entry name" value="4HBT_2"/>
    <property type="match status" value="1"/>
</dbReference>
<evidence type="ECO:0000313" key="3">
    <source>
        <dbReference type="EMBL" id="SHJ04075.1"/>
    </source>
</evidence>
<dbReference type="PROSITE" id="PS01328">
    <property type="entry name" value="4HBCOA_THIOESTERASE"/>
    <property type="match status" value="1"/>
</dbReference>
<dbReference type="Proteomes" id="UP000184432">
    <property type="component" value="Unassembled WGS sequence"/>
</dbReference>
<protein>
    <submittedName>
        <fullName evidence="3">Acyl-CoA thioester hydrolase</fullName>
    </submittedName>
</protein>
<dbReference type="InterPro" id="IPR006684">
    <property type="entry name" value="YbgC/YbaW"/>
</dbReference>
<dbReference type="Gene3D" id="3.10.129.10">
    <property type="entry name" value="Hotdog Thioesterase"/>
    <property type="match status" value="1"/>
</dbReference>
<gene>
    <name evidence="3" type="ORF">SAMN04488508_10531</name>
</gene>
<evidence type="ECO:0000256" key="2">
    <source>
        <dbReference type="ARBA" id="ARBA00022801"/>
    </source>
</evidence>
<dbReference type="EMBL" id="FQYP01000005">
    <property type="protein sequence ID" value="SHJ04075.1"/>
    <property type="molecule type" value="Genomic_DNA"/>
</dbReference>
<comment type="similarity">
    <text evidence="1">Belongs to the 4-hydroxybenzoyl-CoA thioesterase family.</text>
</comment>
<dbReference type="STRING" id="570521.SAMN04488508_10531"/>
<evidence type="ECO:0000256" key="1">
    <source>
        <dbReference type="ARBA" id="ARBA00005953"/>
    </source>
</evidence>
<name>A0A1M6G264_9FLAO</name>
<keyword evidence="2 3" id="KW-0378">Hydrolase</keyword>
<dbReference type="GO" id="GO:0047617">
    <property type="term" value="F:fatty acyl-CoA hydrolase activity"/>
    <property type="evidence" value="ECO:0007669"/>
    <property type="project" value="TreeGrafter"/>
</dbReference>
<dbReference type="PIRSF" id="PIRSF003230">
    <property type="entry name" value="YbgC"/>
    <property type="match status" value="1"/>
</dbReference>
<sequence>MLITSETGLRVRYSETDQMGIVHHGNYAQYLELARIDWLSRLGISYKSMEENGIMLPVFTLDFKFKKSAFFDDELIVKTHLRKIPTVKIIFDYEIYNQHQELLTTASSILVFVDAATRKPIPCPSFLLEKIKAVSYPAS</sequence>
<evidence type="ECO:0000313" key="4">
    <source>
        <dbReference type="Proteomes" id="UP000184432"/>
    </source>
</evidence>
<dbReference type="CDD" id="cd00586">
    <property type="entry name" value="4HBT"/>
    <property type="match status" value="1"/>
</dbReference>
<keyword evidence="4" id="KW-1185">Reference proteome</keyword>
<dbReference type="InterPro" id="IPR050563">
    <property type="entry name" value="4-hydroxybenzoyl-CoA_TE"/>
</dbReference>
<proteinExistence type="inferred from homology"/>
<dbReference type="AlphaFoldDB" id="A0A1M6G264"/>
<organism evidence="3 4">
    <name type="scientific">Aquimarina spongiae</name>
    <dbReference type="NCBI Taxonomy" id="570521"/>
    <lineage>
        <taxon>Bacteria</taxon>
        <taxon>Pseudomonadati</taxon>
        <taxon>Bacteroidota</taxon>
        <taxon>Flavobacteriia</taxon>
        <taxon>Flavobacteriales</taxon>
        <taxon>Flavobacteriaceae</taxon>
        <taxon>Aquimarina</taxon>
    </lineage>
</organism>
<dbReference type="NCBIfam" id="TIGR00051">
    <property type="entry name" value="YbgC/FadM family acyl-CoA thioesterase"/>
    <property type="match status" value="1"/>
</dbReference>
<dbReference type="PANTHER" id="PTHR31793">
    <property type="entry name" value="4-HYDROXYBENZOYL-COA THIOESTERASE FAMILY MEMBER"/>
    <property type="match status" value="1"/>
</dbReference>
<dbReference type="OrthoDB" id="9800856at2"/>
<reference evidence="4" key="1">
    <citation type="submission" date="2016-11" db="EMBL/GenBank/DDBJ databases">
        <authorList>
            <person name="Varghese N."/>
            <person name="Submissions S."/>
        </authorList>
    </citation>
    <scope>NUCLEOTIDE SEQUENCE [LARGE SCALE GENOMIC DNA]</scope>
    <source>
        <strain evidence="4">DSM 22623</strain>
    </source>
</reference>
<dbReference type="SUPFAM" id="SSF54637">
    <property type="entry name" value="Thioesterase/thiol ester dehydrase-isomerase"/>
    <property type="match status" value="1"/>
</dbReference>
<accession>A0A1M6G264</accession>
<dbReference type="RefSeq" id="WP_073316247.1">
    <property type="nucleotide sequence ID" value="NZ_FQYP01000005.1"/>
</dbReference>
<dbReference type="PANTHER" id="PTHR31793:SF27">
    <property type="entry name" value="NOVEL THIOESTERASE SUPERFAMILY DOMAIN AND SAPOSIN A-TYPE DOMAIN CONTAINING PROTEIN (0610012H03RIK)"/>
    <property type="match status" value="1"/>
</dbReference>